<dbReference type="EMBL" id="RXPE01000006">
    <property type="protein sequence ID" value="RTR28630.1"/>
    <property type="molecule type" value="Genomic_DNA"/>
</dbReference>
<dbReference type="AlphaFoldDB" id="A0A431VZD9"/>
<dbReference type="PROSITE" id="PS50966">
    <property type="entry name" value="ZF_SWIM"/>
    <property type="match status" value="1"/>
</dbReference>
<dbReference type="InterPro" id="IPR027417">
    <property type="entry name" value="P-loop_NTPase"/>
</dbReference>
<dbReference type="GO" id="GO:0008270">
    <property type="term" value="F:zinc ion binding"/>
    <property type="evidence" value="ECO:0007669"/>
    <property type="project" value="UniProtKB-KW"/>
</dbReference>
<keyword evidence="2" id="KW-0862">Zinc</keyword>
<evidence type="ECO:0000259" key="4">
    <source>
        <dbReference type="PROSITE" id="PS50966"/>
    </source>
</evidence>
<keyword evidence="8" id="KW-1185">Reference proteome</keyword>
<feature type="compositionally biased region" description="Acidic residues" evidence="3">
    <location>
        <begin position="1185"/>
        <end position="1197"/>
    </location>
</feature>
<dbReference type="PANTHER" id="PTHR10799">
    <property type="entry name" value="SNF2/RAD54 HELICASE FAMILY"/>
    <property type="match status" value="1"/>
</dbReference>
<comment type="caution">
    <text evidence="7">The sequence shown here is derived from an EMBL/GenBank/DDBJ whole genome shotgun (WGS) entry which is preliminary data.</text>
</comment>
<dbReference type="Gene3D" id="3.40.50.300">
    <property type="entry name" value="P-loop containing nucleotide triphosphate hydrolases"/>
    <property type="match status" value="1"/>
</dbReference>
<keyword evidence="2" id="KW-0479">Metal-binding</keyword>
<evidence type="ECO:0000313" key="7">
    <source>
        <dbReference type="EMBL" id="RTR28630.1"/>
    </source>
</evidence>
<dbReference type="SUPFAM" id="SSF52540">
    <property type="entry name" value="P-loop containing nucleoside triphosphate hydrolases"/>
    <property type="match status" value="2"/>
</dbReference>
<feature type="domain" description="Helicase C-terminal" evidence="6">
    <location>
        <begin position="976"/>
        <end position="1121"/>
    </location>
</feature>
<evidence type="ECO:0000256" key="1">
    <source>
        <dbReference type="ARBA" id="ARBA00022801"/>
    </source>
</evidence>
<dbReference type="InterPro" id="IPR049730">
    <property type="entry name" value="SNF2/RAD54-like_C"/>
</dbReference>
<keyword evidence="7" id="KW-0547">Nucleotide-binding</keyword>
<dbReference type="GO" id="GO:0016787">
    <property type="term" value="F:hydrolase activity"/>
    <property type="evidence" value="ECO:0007669"/>
    <property type="project" value="UniProtKB-KW"/>
</dbReference>
<keyword evidence="7" id="KW-0067">ATP-binding</keyword>
<evidence type="ECO:0000256" key="3">
    <source>
        <dbReference type="SAM" id="MobiDB-lite"/>
    </source>
</evidence>
<feature type="domain" description="SWIM-type" evidence="4">
    <location>
        <begin position="52"/>
        <end position="87"/>
    </location>
</feature>
<dbReference type="InterPro" id="IPR038718">
    <property type="entry name" value="SNF2-like_sf"/>
</dbReference>
<gene>
    <name evidence="7" type="ORF">EJ104_04555</name>
</gene>
<accession>A0A431VZD9</accession>
<dbReference type="CDD" id="cd18012">
    <property type="entry name" value="DEXQc_arch_SWI2_SNF2"/>
    <property type="match status" value="1"/>
</dbReference>
<feature type="domain" description="Helicase ATP-binding" evidence="5">
    <location>
        <begin position="684"/>
        <end position="844"/>
    </location>
</feature>
<keyword evidence="7" id="KW-0347">Helicase</keyword>
<dbReference type="RefSeq" id="WP_126351579.1">
    <property type="nucleotide sequence ID" value="NZ_CP086380.1"/>
</dbReference>
<protein>
    <submittedName>
        <fullName evidence="7">ATP-dependent helicase</fullName>
    </submittedName>
</protein>
<evidence type="ECO:0000259" key="6">
    <source>
        <dbReference type="PROSITE" id="PS51194"/>
    </source>
</evidence>
<feature type="region of interest" description="Disordered" evidence="3">
    <location>
        <begin position="1139"/>
        <end position="1239"/>
    </location>
</feature>
<dbReference type="InterPro" id="IPR007527">
    <property type="entry name" value="Znf_SWIM"/>
</dbReference>
<dbReference type="Gene3D" id="3.40.50.10810">
    <property type="entry name" value="Tandem AAA-ATPase domain"/>
    <property type="match status" value="1"/>
</dbReference>
<evidence type="ECO:0000313" key="8">
    <source>
        <dbReference type="Proteomes" id="UP000277766"/>
    </source>
</evidence>
<keyword evidence="1" id="KW-0378">Hydrolase</keyword>
<dbReference type="InterPro" id="IPR014001">
    <property type="entry name" value="Helicase_ATP-bd"/>
</dbReference>
<proteinExistence type="predicted"/>
<dbReference type="CDD" id="cd18793">
    <property type="entry name" value="SF2_C_SNF"/>
    <property type="match status" value="1"/>
</dbReference>
<reference evidence="7 8" key="1">
    <citation type="submission" date="2018-12" db="EMBL/GenBank/DDBJ databases">
        <title>Deinococcus radiophilus ATCC 27603 genome sequencing and assembly.</title>
        <authorList>
            <person name="Maclea K.S."/>
            <person name="Maynard C.R."/>
        </authorList>
    </citation>
    <scope>NUCLEOTIDE SEQUENCE [LARGE SCALE GENOMIC DNA]</scope>
    <source>
        <strain evidence="7 8">ATCC 27603</strain>
    </source>
</reference>
<dbReference type="OrthoDB" id="9760715at2"/>
<dbReference type="GO" id="GO:0004386">
    <property type="term" value="F:helicase activity"/>
    <property type="evidence" value="ECO:0007669"/>
    <property type="project" value="UniProtKB-KW"/>
</dbReference>
<dbReference type="Proteomes" id="UP000277766">
    <property type="component" value="Unassembled WGS sequence"/>
</dbReference>
<dbReference type="PROSITE" id="PS51192">
    <property type="entry name" value="HELICASE_ATP_BIND_1"/>
    <property type="match status" value="1"/>
</dbReference>
<keyword evidence="2" id="KW-0863">Zinc-finger</keyword>
<dbReference type="InterPro" id="IPR001650">
    <property type="entry name" value="Helicase_C-like"/>
</dbReference>
<dbReference type="SMART" id="SM00487">
    <property type="entry name" value="DEXDc"/>
    <property type="match status" value="1"/>
</dbReference>
<dbReference type="InterPro" id="IPR000330">
    <property type="entry name" value="SNF2_N"/>
</dbReference>
<dbReference type="PROSITE" id="PS51194">
    <property type="entry name" value="HELICASE_CTER"/>
    <property type="match status" value="1"/>
</dbReference>
<name>A0A431VZD9_9DEIO</name>
<dbReference type="Pfam" id="PF00176">
    <property type="entry name" value="SNF2-rel_dom"/>
    <property type="match status" value="1"/>
</dbReference>
<sequence length="1239" mass="135524">MTHPRLSAELFTKAAIRRGQQLPDKTVQNVKLQQTALGFVGIASVATKDQTYSLALQLGPGGEYQGLGCSCERRHCAHMVRVMTSSALTQALNEFGVAAAQAPATPDLDQPPLPDSSETEPVHLPLDAQGQNWLNKLRSALPSTEVSDRPLRLQLAPVQASEDGPALSVTLYADTSGSRDHLNLFHLSDYLQSYTGVVRSRRSLPGPLRPYQPLLETLAAHAILTSVGGQEAWRLPADARSENWLLDALTERLLFWGDHPAPLTLGPDLQEPLEWLLDARGYQRLRRAAAPELAALTTLTLAGEWYFPPTVLAASAGSNAQNGQVLKVGRVISALDGETEAHLLALPPVPPAQAAALAERLRAEPGTLWPAGLPLPQAIPTRRLTQPYQPVLRLLEQGIPVQQPGRRTTQTQRFGLARLDHEYGGRLLTGRGHEWYAAGELIVESPDPAAEQAATQQITRLGLKRVTKLLPRGAQTNLPEARRLYGFSDPERWQTFLEQDVPRLEAAGFQIELEPSFPHHYAQIQDWYGETETDGGWFTLELGVVIDGERYSLLPVIAALAEQKPELFTPGALAELTPTDTFTVRLEDGRRVQLPAERVRDILGVLGELHLGLDDTDTLRLPLLDAARLAQLAERVPAHWDGAAELLELGERLESFAGLSEIQPPQGLQAELRGYQREGVAWLQFLREYGLGGILADDMGLGKTLQTLTHLLTEKEAGRADLPSLVVAPTSVLGGWRAEAERFAPDLRVLVLHGPGREQHFGSLGDYDLILTSYSLLPRDLEVLKRQPLHYVVLDEAQNIKNHRSQAAQAAGQLRTRHRLALTGTPLENHLGELWSLFNFVSPGLLGTAGQFREQFRGPIEKRGDPARQQALNARVRPFILRREKQVVAKELPPKTEIPVFLTLTPAQRDLYETVREGVLGRVQAELERRGLGGATVTILDALLKLRQVATDPRLLRLKAAEGVTASAKRDWLQEQLPQLVEEGRRILIFSQFASLLTLLEEDLGALGLGYAKLTGSTRNRPEVIEQFQSGAVPIFLISLKAGGVGLNLTAADTVIHLDPWWNPAAEAQATDRAYRIGQDKPVFVYKLIAESSVEERILEMQARKAALAQGVLDGGLTDAAQLTAADLDGLFAPLDPATSLDTAGSHDPLDTEFSGDLPQPAKSSEQTSSKPKRVSRARKAADPTDIDPEPEMDLQEEAPVSTSQRRPRSGKGTNPSGAKAKSTAPRQRRTSGKPAKAE</sequence>
<dbReference type="GO" id="GO:0005524">
    <property type="term" value="F:ATP binding"/>
    <property type="evidence" value="ECO:0007669"/>
    <property type="project" value="InterPro"/>
</dbReference>
<organism evidence="7 8">
    <name type="scientific">Deinococcus radiophilus</name>
    <dbReference type="NCBI Taxonomy" id="32062"/>
    <lineage>
        <taxon>Bacteria</taxon>
        <taxon>Thermotogati</taxon>
        <taxon>Deinococcota</taxon>
        <taxon>Deinococci</taxon>
        <taxon>Deinococcales</taxon>
        <taxon>Deinococcaceae</taxon>
        <taxon>Deinococcus</taxon>
    </lineage>
</organism>
<dbReference type="SMART" id="SM00490">
    <property type="entry name" value="HELICc"/>
    <property type="match status" value="1"/>
</dbReference>
<dbReference type="Pfam" id="PF00271">
    <property type="entry name" value="Helicase_C"/>
    <property type="match status" value="1"/>
</dbReference>
<evidence type="ECO:0000259" key="5">
    <source>
        <dbReference type="PROSITE" id="PS51192"/>
    </source>
</evidence>
<evidence type="ECO:0000256" key="2">
    <source>
        <dbReference type="PROSITE-ProRule" id="PRU00325"/>
    </source>
</evidence>